<feature type="non-terminal residue" evidence="4">
    <location>
        <position position="616"/>
    </location>
</feature>
<feature type="region of interest" description="Disordered" evidence="1">
    <location>
        <begin position="85"/>
        <end position="116"/>
    </location>
</feature>
<feature type="domain" description="HTH merR-type" evidence="3">
    <location>
        <begin position="14"/>
        <end position="89"/>
    </location>
</feature>
<organism evidence="4">
    <name type="scientific">candidate division WWE3 bacterium</name>
    <dbReference type="NCBI Taxonomy" id="2053526"/>
    <lineage>
        <taxon>Bacteria</taxon>
        <taxon>Katanobacteria</taxon>
    </lineage>
</organism>
<dbReference type="GO" id="GO:0003677">
    <property type="term" value="F:DNA binding"/>
    <property type="evidence" value="ECO:0007669"/>
    <property type="project" value="InterPro"/>
</dbReference>
<gene>
    <name evidence="4" type="ORF">ENI09_00585</name>
</gene>
<keyword evidence="2" id="KW-0812">Transmembrane</keyword>
<comment type="caution">
    <text evidence="4">The sequence shown here is derived from an EMBL/GenBank/DDBJ whole genome shotgun (WGS) entry which is preliminary data.</text>
</comment>
<dbReference type="AlphaFoldDB" id="A0A7C1SV30"/>
<evidence type="ECO:0000256" key="1">
    <source>
        <dbReference type="SAM" id="MobiDB-lite"/>
    </source>
</evidence>
<dbReference type="EMBL" id="DRHH01000024">
    <property type="protein sequence ID" value="HEB13896.1"/>
    <property type="molecule type" value="Genomic_DNA"/>
</dbReference>
<sequence>MTTDLLNQENERLIPVNEVERLSGVPYNTLRYYTKIGLLPHMKRKRPHPEATSTVGHYPQSVLKLLQRIEEFKAQGLSNDEIKKKLHEKEKTPQNAVSEGISQEEKPPQPPVSVPQPPPLDLIPVLHEERKQSDLLSQISHFLTNMIHAPLPAREPMWSKVASHALTLLLVFGALAILSFGFSDLTHARIKRLFGGFWDQYVERILPSNVLGIQQVASPIVDVNDVLEYRTGSVRLGTKFPLDVDAIFAKTVNIVEGAVLNTSRFLGTVFFGKSDSYFITPLGVASLKDVRAITISAETIKVKNLEVSGTSVGAGGGQAQGGDADTLEGEAGSYYLNWVNFSNKPTILSSLNTVNNSEGNIDLIAGSNITITPDDGANTITIAATGGGGGGGDANTLDGLDSLSFLRSNAADSYTSGTLTFNAGTTLSIAGSLVLPSSSITGAGAGSGLNADLLDGQEGSYYLSRANHTGTQLSATISDFDEASQDSVGGILTDSSTLDFTYNDALGQITADVLAGGVDHGSLAGLGDDDHAQYLLASGTRALTGNWDAGSFEIRAQTFQSDATTGTAPFIIASTTPVSNLNVDQLDSLDSLQFLRSDTDDNLTSGTLTTDATTTL</sequence>
<evidence type="ECO:0000259" key="3">
    <source>
        <dbReference type="SMART" id="SM00422"/>
    </source>
</evidence>
<feature type="transmembrane region" description="Helical" evidence="2">
    <location>
        <begin position="161"/>
        <end position="182"/>
    </location>
</feature>
<keyword evidence="2" id="KW-0472">Membrane</keyword>
<protein>
    <submittedName>
        <fullName evidence="4">MerR family transcriptional regulator</fullName>
    </submittedName>
</protein>
<dbReference type="Gene3D" id="1.10.1660.10">
    <property type="match status" value="1"/>
</dbReference>
<dbReference type="InterPro" id="IPR009061">
    <property type="entry name" value="DNA-bd_dom_put_sf"/>
</dbReference>
<dbReference type="Proteomes" id="UP000885744">
    <property type="component" value="Unassembled WGS sequence"/>
</dbReference>
<dbReference type="SMART" id="SM00422">
    <property type="entry name" value="HTH_MERR"/>
    <property type="match status" value="1"/>
</dbReference>
<keyword evidence="2" id="KW-1133">Transmembrane helix</keyword>
<name>A0A7C1SV30_UNCKA</name>
<dbReference type="InterPro" id="IPR000551">
    <property type="entry name" value="MerR-type_HTH_dom"/>
</dbReference>
<evidence type="ECO:0000313" key="4">
    <source>
        <dbReference type="EMBL" id="HEB13896.1"/>
    </source>
</evidence>
<proteinExistence type="predicted"/>
<accession>A0A7C1SV30</accession>
<evidence type="ECO:0000256" key="2">
    <source>
        <dbReference type="SAM" id="Phobius"/>
    </source>
</evidence>
<dbReference type="Pfam" id="PF13411">
    <property type="entry name" value="MerR_1"/>
    <property type="match status" value="1"/>
</dbReference>
<dbReference type="GO" id="GO:0006355">
    <property type="term" value="P:regulation of DNA-templated transcription"/>
    <property type="evidence" value="ECO:0007669"/>
    <property type="project" value="InterPro"/>
</dbReference>
<dbReference type="SUPFAM" id="SSF46955">
    <property type="entry name" value="Putative DNA-binding domain"/>
    <property type="match status" value="1"/>
</dbReference>
<reference evidence="4" key="1">
    <citation type="journal article" date="2020" name="mSystems">
        <title>Genome- and Community-Level Interaction Insights into Carbon Utilization and Element Cycling Functions of Hydrothermarchaeota in Hydrothermal Sediment.</title>
        <authorList>
            <person name="Zhou Z."/>
            <person name="Liu Y."/>
            <person name="Xu W."/>
            <person name="Pan J."/>
            <person name="Luo Z.H."/>
            <person name="Li M."/>
        </authorList>
    </citation>
    <scope>NUCLEOTIDE SEQUENCE [LARGE SCALE GENOMIC DNA]</scope>
    <source>
        <strain evidence="4">HyVt-365</strain>
    </source>
</reference>